<dbReference type="CDD" id="cd21809">
    <property type="entry name" value="ABC-2_lan_permease-like"/>
    <property type="match status" value="1"/>
</dbReference>
<feature type="transmembrane region" description="Helical" evidence="1">
    <location>
        <begin position="65"/>
        <end position="86"/>
    </location>
</feature>
<reference evidence="2 3" key="1">
    <citation type="submission" date="2019-03" db="EMBL/GenBank/DDBJ databases">
        <title>Genomic Encyclopedia of Type Strains, Phase IV (KMG-IV): sequencing the most valuable type-strain genomes for metagenomic binning, comparative biology and taxonomic classification.</title>
        <authorList>
            <person name="Goeker M."/>
        </authorList>
    </citation>
    <scope>NUCLEOTIDE SEQUENCE [LARGE SCALE GENOMIC DNA]</scope>
    <source>
        <strain evidence="2 3">DSM 21100</strain>
    </source>
</reference>
<dbReference type="AlphaFoldDB" id="A0A4R3KWK1"/>
<feature type="transmembrane region" description="Helical" evidence="1">
    <location>
        <begin position="113"/>
        <end position="142"/>
    </location>
</feature>
<comment type="caution">
    <text evidence="2">The sequence shown here is derived from an EMBL/GenBank/DDBJ whole genome shotgun (WGS) entry which is preliminary data.</text>
</comment>
<feature type="transmembrane region" description="Helical" evidence="1">
    <location>
        <begin position="186"/>
        <end position="205"/>
    </location>
</feature>
<organism evidence="2 3">
    <name type="scientific">Anseongella ginsenosidimutans</name>
    <dbReference type="NCBI Taxonomy" id="496056"/>
    <lineage>
        <taxon>Bacteria</taxon>
        <taxon>Pseudomonadati</taxon>
        <taxon>Bacteroidota</taxon>
        <taxon>Sphingobacteriia</taxon>
        <taxon>Sphingobacteriales</taxon>
        <taxon>Sphingobacteriaceae</taxon>
        <taxon>Anseongella</taxon>
    </lineage>
</organism>
<dbReference type="EMBL" id="SMAD01000002">
    <property type="protein sequence ID" value="TCS89106.1"/>
    <property type="molecule type" value="Genomic_DNA"/>
</dbReference>
<keyword evidence="3" id="KW-1185">Reference proteome</keyword>
<dbReference type="Proteomes" id="UP000295807">
    <property type="component" value="Unassembled WGS sequence"/>
</dbReference>
<accession>A0A4R3KWK1</accession>
<protein>
    <recommendedName>
        <fullName evidence="4">ABC-2 family transporter</fullName>
    </recommendedName>
</protein>
<name>A0A4R3KWK1_9SPHI</name>
<sequence length="258" mass="29038">MSTSTSHFGNALRAEALKSKRSFALWLTAGCSLFIPLIWMLALLFKSENLLPNVSPSPWDYLFRQAYQNSTLLLPFFIVLIVNLIVHIEHRADAWKQLYVQPVSRAHIYFSKLLFILLLTAASHLLFMAGIFLAGILSGLIVGEYNFLTSAPDFQVYFGLLFRSFIAIMGIAALQYSLSYHIKNFSIPFGIGLAGVILSVMAIRAEEIIYLPYSYPMLSLFRYEKAAGPLLADVHYYSLAWFLAFAAAGFIIARKRTV</sequence>
<dbReference type="OrthoDB" id="5946463at2"/>
<evidence type="ECO:0000313" key="3">
    <source>
        <dbReference type="Proteomes" id="UP000295807"/>
    </source>
</evidence>
<feature type="transmembrane region" description="Helical" evidence="1">
    <location>
        <begin position="23"/>
        <end position="45"/>
    </location>
</feature>
<gene>
    <name evidence="2" type="ORF">EDD80_102299</name>
</gene>
<keyword evidence="1" id="KW-0472">Membrane</keyword>
<evidence type="ECO:0000256" key="1">
    <source>
        <dbReference type="SAM" id="Phobius"/>
    </source>
</evidence>
<keyword evidence="1" id="KW-0812">Transmembrane</keyword>
<feature type="transmembrane region" description="Helical" evidence="1">
    <location>
        <begin position="154"/>
        <end position="174"/>
    </location>
</feature>
<proteinExistence type="predicted"/>
<keyword evidence="1" id="KW-1133">Transmembrane helix</keyword>
<feature type="transmembrane region" description="Helical" evidence="1">
    <location>
        <begin position="234"/>
        <end position="253"/>
    </location>
</feature>
<dbReference type="Pfam" id="PF12730">
    <property type="entry name" value="ABC2_membrane_4"/>
    <property type="match status" value="1"/>
</dbReference>
<evidence type="ECO:0000313" key="2">
    <source>
        <dbReference type="EMBL" id="TCS89106.1"/>
    </source>
</evidence>
<evidence type="ECO:0008006" key="4">
    <source>
        <dbReference type="Google" id="ProtNLM"/>
    </source>
</evidence>
<dbReference type="RefSeq" id="WP_132128195.1">
    <property type="nucleotide sequence ID" value="NZ_CP042432.1"/>
</dbReference>